<dbReference type="PROSITE" id="PS51084">
    <property type="entry name" value="HIT_2"/>
    <property type="match status" value="1"/>
</dbReference>
<dbReference type="RefSeq" id="WP_006671874.1">
    <property type="nucleotide sequence ID" value="NZ_AOMA01000060.1"/>
</dbReference>
<evidence type="ECO:0000313" key="5">
    <source>
        <dbReference type="EMBL" id="EMA41934.1"/>
    </source>
</evidence>
<accession>M0MBB5</accession>
<dbReference type="STRING" id="1227454.C446_04585"/>
<protein>
    <submittedName>
        <fullName evidence="5">Histidine triad protein</fullName>
    </submittedName>
</protein>
<dbReference type="GO" id="GO:0003824">
    <property type="term" value="F:catalytic activity"/>
    <property type="evidence" value="ECO:0007669"/>
    <property type="project" value="InterPro"/>
</dbReference>
<evidence type="ECO:0000256" key="1">
    <source>
        <dbReference type="PIRSR" id="PIRSR601310-1"/>
    </source>
</evidence>
<gene>
    <name evidence="5" type="ORF">C446_04585</name>
</gene>
<proteinExistence type="predicted"/>
<feature type="domain" description="HIT" evidence="4">
    <location>
        <begin position="9"/>
        <end position="115"/>
    </location>
</feature>
<dbReference type="PANTHER" id="PTHR46648">
    <property type="entry name" value="HIT FAMILY PROTEIN 1"/>
    <property type="match status" value="1"/>
</dbReference>
<organism evidence="5 6">
    <name type="scientific">Halobiforma nitratireducens JCM 10879</name>
    <dbReference type="NCBI Taxonomy" id="1227454"/>
    <lineage>
        <taxon>Archaea</taxon>
        <taxon>Methanobacteriati</taxon>
        <taxon>Methanobacteriota</taxon>
        <taxon>Stenosarchaea group</taxon>
        <taxon>Halobacteria</taxon>
        <taxon>Halobacteriales</taxon>
        <taxon>Natrialbaceae</taxon>
        <taxon>Halobiforma</taxon>
    </lineage>
</organism>
<dbReference type="InterPro" id="IPR036265">
    <property type="entry name" value="HIT-like_sf"/>
</dbReference>
<feature type="active site" description="Tele-AMP-histidine intermediate" evidence="1">
    <location>
        <position position="102"/>
    </location>
</feature>
<dbReference type="InterPro" id="IPR001310">
    <property type="entry name" value="Histidine_triad_HIT"/>
</dbReference>
<dbReference type="OrthoDB" id="26806at2157"/>
<dbReference type="PANTHER" id="PTHR46648:SF1">
    <property type="entry name" value="ADENOSINE 5'-MONOPHOSPHORAMIDASE HNT1"/>
    <property type="match status" value="1"/>
</dbReference>
<dbReference type="InterPro" id="IPR011146">
    <property type="entry name" value="HIT-like"/>
</dbReference>
<comment type="caution">
    <text evidence="5">The sequence shown here is derived from an EMBL/GenBank/DDBJ whole genome shotgun (WGS) entry which is preliminary data.</text>
</comment>
<dbReference type="Gene3D" id="3.30.428.10">
    <property type="entry name" value="HIT-like"/>
    <property type="match status" value="1"/>
</dbReference>
<dbReference type="Pfam" id="PF01230">
    <property type="entry name" value="HIT"/>
    <property type="match status" value="1"/>
</dbReference>
<dbReference type="GO" id="GO:0009117">
    <property type="term" value="P:nucleotide metabolic process"/>
    <property type="evidence" value="ECO:0007669"/>
    <property type="project" value="TreeGrafter"/>
</dbReference>
<evidence type="ECO:0000313" key="6">
    <source>
        <dbReference type="Proteomes" id="UP000011607"/>
    </source>
</evidence>
<evidence type="ECO:0000259" key="4">
    <source>
        <dbReference type="PROSITE" id="PS51084"/>
    </source>
</evidence>
<evidence type="ECO:0000256" key="2">
    <source>
        <dbReference type="PIRSR" id="PIRSR601310-3"/>
    </source>
</evidence>
<evidence type="ECO:0000256" key="3">
    <source>
        <dbReference type="PROSITE-ProRule" id="PRU00464"/>
    </source>
</evidence>
<dbReference type="AlphaFoldDB" id="M0MBB5"/>
<dbReference type="PATRIC" id="fig|1227454.3.peg.897"/>
<keyword evidence="6" id="KW-1185">Reference proteome</keyword>
<dbReference type="Proteomes" id="UP000011607">
    <property type="component" value="Unassembled WGS sequence"/>
</dbReference>
<dbReference type="eggNOG" id="arCOG00419">
    <property type="taxonomic scope" value="Archaea"/>
</dbReference>
<dbReference type="PRINTS" id="PR00332">
    <property type="entry name" value="HISTRIAD"/>
</dbReference>
<sequence length="147" mass="15655">MGDDGTDCEFCTIAAGDRPAHVLYETEGSIAFLDENPAVTGHTLVVPRGHETDLLSSMDSPGADVFRAVRIVAVALEDVLEPDGFSVFHTSGTLVGTVDHAHVHLLPRFEDDGISLALARERLREADAERLATAVRESVDGATGDET</sequence>
<reference evidence="5 6" key="1">
    <citation type="journal article" date="2014" name="PLoS Genet.">
        <title>Phylogenetically driven sequencing of extremely halophilic archaea reveals strategies for static and dynamic osmo-response.</title>
        <authorList>
            <person name="Becker E.A."/>
            <person name="Seitzer P.M."/>
            <person name="Tritt A."/>
            <person name="Larsen D."/>
            <person name="Krusor M."/>
            <person name="Yao A.I."/>
            <person name="Wu D."/>
            <person name="Madern D."/>
            <person name="Eisen J.A."/>
            <person name="Darling A.E."/>
            <person name="Facciotti M.T."/>
        </authorList>
    </citation>
    <scope>NUCLEOTIDE SEQUENCE [LARGE SCALE GENOMIC DNA]</scope>
    <source>
        <strain evidence="5 6">JCM 10879</strain>
    </source>
</reference>
<dbReference type="EMBL" id="AOMA01000060">
    <property type="protein sequence ID" value="EMA41934.1"/>
    <property type="molecule type" value="Genomic_DNA"/>
</dbReference>
<dbReference type="SUPFAM" id="SSF54197">
    <property type="entry name" value="HIT-like"/>
    <property type="match status" value="1"/>
</dbReference>
<feature type="short sequence motif" description="Histidine triad motif" evidence="2 3">
    <location>
        <begin position="100"/>
        <end position="104"/>
    </location>
</feature>
<name>M0MBB5_9EURY</name>